<dbReference type="GO" id="GO:0006508">
    <property type="term" value="P:proteolysis"/>
    <property type="evidence" value="ECO:0007669"/>
    <property type="project" value="UniProtKB-KW"/>
</dbReference>
<keyword evidence="7" id="KW-0862">Zinc</keyword>
<sequence>MSRRLETNLPSRRAFLGLGLVGAAALTFMPRAVMASAGGINTRALGFFNTHTTEILKATYWRDGTYDKGAIRDINQILRDHRTGEVHPMDLPLLDLLVDLHRKLESGKPFEIISGYRSPKSNATLAAASGGVAKKSLHMQGKAIDIRLRDVKLKTLRAEAIALQRGGVGFYPKSEFVHVDTGRVRQWG</sequence>
<keyword evidence="13" id="KW-1185">Reference proteome</keyword>
<dbReference type="PANTHER" id="PTHR37425">
    <property type="match status" value="1"/>
</dbReference>
<dbReference type="AlphaFoldDB" id="A0A4R6WQZ6"/>
<dbReference type="Proteomes" id="UP000295783">
    <property type="component" value="Unassembled WGS sequence"/>
</dbReference>
<gene>
    <name evidence="12" type="ORF">A8950_0568</name>
</gene>
<dbReference type="GO" id="GO:0046872">
    <property type="term" value="F:metal ion binding"/>
    <property type="evidence" value="ECO:0007669"/>
    <property type="project" value="UniProtKB-KW"/>
</dbReference>
<dbReference type="GO" id="GO:0008237">
    <property type="term" value="F:metallopeptidase activity"/>
    <property type="evidence" value="ECO:0007669"/>
    <property type="project" value="UniProtKB-KW"/>
</dbReference>
<dbReference type="RefSeq" id="WP_133612087.1">
    <property type="nucleotide sequence ID" value="NZ_SNYW01000006.1"/>
</dbReference>
<evidence type="ECO:0000256" key="5">
    <source>
        <dbReference type="ARBA" id="ARBA00022729"/>
    </source>
</evidence>
<reference evidence="12 13" key="1">
    <citation type="submission" date="2019-03" db="EMBL/GenBank/DDBJ databases">
        <title>Genomic Encyclopedia of Type Strains, Phase III (KMG-III): the genomes of soil and plant-associated and newly described type strains.</title>
        <authorList>
            <person name="Whitman W."/>
        </authorList>
    </citation>
    <scope>NUCLEOTIDE SEQUENCE [LARGE SCALE GENOMIC DNA]</scope>
    <source>
        <strain evidence="12 13">CGMCC 1.7660</strain>
    </source>
</reference>
<keyword evidence="4" id="KW-0479">Metal-binding</keyword>
<comment type="pathway">
    <text evidence="2">Cell wall biogenesis; cell wall polysaccharide biosynthesis.</text>
</comment>
<name>A0A4R6WQZ6_9PROT</name>
<protein>
    <recommendedName>
        <fullName evidence="11">Murein endopeptidase K</fullName>
    </recommendedName>
</protein>
<dbReference type="SUPFAM" id="SSF55166">
    <property type="entry name" value="Hedgehog/DD-peptidase"/>
    <property type="match status" value="1"/>
</dbReference>
<evidence type="ECO:0000313" key="13">
    <source>
        <dbReference type="Proteomes" id="UP000295783"/>
    </source>
</evidence>
<dbReference type="Gene3D" id="3.30.1380.10">
    <property type="match status" value="1"/>
</dbReference>
<evidence type="ECO:0000256" key="7">
    <source>
        <dbReference type="ARBA" id="ARBA00022833"/>
    </source>
</evidence>
<evidence type="ECO:0000256" key="4">
    <source>
        <dbReference type="ARBA" id="ARBA00022723"/>
    </source>
</evidence>
<dbReference type="OrthoDB" id="9782994at2"/>
<comment type="caution">
    <text evidence="12">The sequence shown here is derived from an EMBL/GenBank/DDBJ whole genome shotgun (WGS) entry which is preliminary data.</text>
</comment>
<dbReference type="InterPro" id="IPR009045">
    <property type="entry name" value="Zn_M74/Hedgehog-like"/>
</dbReference>
<evidence type="ECO:0000256" key="6">
    <source>
        <dbReference type="ARBA" id="ARBA00022801"/>
    </source>
</evidence>
<evidence type="ECO:0000256" key="2">
    <source>
        <dbReference type="ARBA" id="ARBA00004776"/>
    </source>
</evidence>
<dbReference type="EMBL" id="SNYW01000006">
    <property type="protein sequence ID" value="TDQ84022.1"/>
    <property type="molecule type" value="Genomic_DNA"/>
</dbReference>
<organism evidence="12 13">
    <name type="scientific">Dongia mobilis</name>
    <dbReference type="NCBI Taxonomy" id="578943"/>
    <lineage>
        <taxon>Bacteria</taxon>
        <taxon>Pseudomonadati</taxon>
        <taxon>Pseudomonadota</taxon>
        <taxon>Alphaproteobacteria</taxon>
        <taxon>Rhodospirillales</taxon>
        <taxon>Dongiaceae</taxon>
        <taxon>Dongia</taxon>
    </lineage>
</organism>
<evidence type="ECO:0000256" key="3">
    <source>
        <dbReference type="ARBA" id="ARBA00022670"/>
    </source>
</evidence>
<dbReference type="GO" id="GO:0071555">
    <property type="term" value="P:cell wall organization"/>
    <property type="evidence" value="ECO:0007669"/>
    <property type="project" value="UniProtKB-KW"/>
</dbReference>
<keyword evidence="9" id="KW-0961">Cell wall biogenesis/degradation</keyword>
<comment type="similarity">
    <text evidence="10">Belongs to the peptidase M15 family.</text>
</comment>
<evidence type="ECO:0000256" key="11">
    <source>
        <dbReference type="ARBA" id="ARBA00093666"/>
    </source>
</evidence>
<dbReference type="PROSITE" id="PS51318">
    <property type="entry name" value="TAT"/>
    <property type="match status" value="1"/>
</dbReference>
<dbReference type="Pfam" id="PF05951">
    <property type="entry name" value="Peptidase_M15_2"/>
    <property type="match status" value="1"/>
</dbReference>
<evidence type="ECO:0000256" key="9">
    <source>
        <dbReference type="ARBA" id="ARBA00023316"/>
    </source>
</evidence>
<dbReference type="PANTHER" id="PTHR37425:SF1">
    <property type="entry name" value="OUTER MEMBRANE PROTEIN"/>
    <property type="match status" value="1"/>
</dbReference>
<dbReference type="InterPro" id="IPR006311">
    <property type="entry name" value="TAT_signal"/>
</dbReference>
<keyword evidence="6" id="KW-0378">Hydrolase</keyword>
<evidence type="ECO:0000256" key="10">
    <source>
        <dbReference type="ARBA" id="ARBA00093448"/>
    </source>
</evidence>
<dbReference type="InterPro" id="IPR010275">
    <property type="entry name" value="MepK"/>
</dbReference>
<evidence type="ECO:0000256" key="8">
    <source>
        <dbReference type="ARBA" id="ARBA00023049"/>
    </source>
</evidence>
<keyword evidence="8" id="KW-0482">Metalloprotease</keyword>
<proteinExistence type="inferred from homology"/>
<evidence type="ECO:0000313" key="12">
    <source>
        <dbReference type="EMBL" id="TDQ84022.1"/>
    </source>
</evidence>
<keyword evidence="5" id="KW-0732">Signal</keyword>
<keyword evidence="3" id="KW-0645">Protease</keyword>
<evidence type="ECO:0000256" key="1">
    <source>
        <dbReference type="ARBA" id="ARBA00001947"/>
    </source>
</evidence>
<accession>A0A4R6WQZ6</accession>
<comment type="cofactor">
    <cofactor evidence="1">
        <name>Zn(2+)</name>
        <dbReference type="ChEBI" id="CHEBI:29105"/>
    </cofactor>
</comment>